<comment type="caution">
    <text evidence="1">The sequence shown here is derived from an EMBL/GenBank/DDBJ whole genome shotgun (WGS) entry which is preliminary data.</text>
</comment>
<protein>
    <submittedName>
        <fullName evidence="1">Uncharacterized protein</fullName>
    </submittedName>
</protein>
<name>A0A1B8ZA61_9FLAO</name>
<reference evidence="1 2" key="1">
    <citation type="submission" date="2016-07" db="EMBL/GenBank/DDBJ databases">
        <authorList>
            <person name="Jeong J.-J."/>
            <person name="Kim D.W."/>
            <person name="Sang M.K."/>
            <person name="Choi I.-G."/>
            <person name="Kim K.D."/>
        </authorList>
    </citation>
    <scope>NUCLEOTIDE SEQUENCE [LARGE SCALE GENOMIC DNA]</scope>
    <source>
        <strain evidence="1 2">UTM-3</strain>
    </source>
</reference>
<dbReference type="EMBL" id="MAYH01000049">
    <property type="protein sequence ID" value="OCA68454.1"/>
    <property type="molecule type" value="Genomic_DNA"/>
</dbReference>
<dbReference type="AlphaFoldDB" id="A0A1B8ZA61"/>
<keyword evidence="2" id="KW-1185">Reference proteome</keyword>
<accession>A0A1B8ZA61</accession>
<proteinExistence type="predicted"/>
<sequence>MNNDIYEHLKFRLDDEHNDFEFEIISVPPYEFIENNLSLVPYEYFGDINEVLGLKVKQILLYFNADRLMRVELKYKENRVESLKSRLTELLVYFPNSVTLKLSYHDEENVTTLMYQKKVLNKFYDFGVTKNVK</sequence>
<organism evidence="1 2">
    <name type="scientific">Chryseobacterium artocarpi</name>
    <dbReference type="NCBI Taxonomy" id="1414727"/>
    <lineage>
        <taxon>Bacteria</taxon>
        <taxon>Pseudomonadati</taxon>
        <taxon>Bacteroidota</taxon>
        <taxon>Flavobacteriia</taxon>
        <taxon>Flavobacteriales</taxon>
        <taxon>Weeksellaceae</taxon>
        <taxon>Chryseobacterium group</taxon>
        <taxon>Chryseobacterium</taxon>
    </lineage>
</organism>
<gene>
    <name evidence="1" type="ORF">BBI01_18595</name>
</gene>
<dbReference type="RefSeq" id="WP_065396325.1">
    <property type="nucleotide sequence ID" value="NZ_MAYH01000049.1"/>
</dbReference>
<evidence type="ECO:0000313" key="2">
    <source>
        <dbReference type="Proteomes" id="UP000092651"/>
    </source>
</evidence>
<evidence type="ECO:0000313" key="1">
    <source>
        <dbReference type="EMBL" id="OCA68454.1"/>
    </source>
</evidence>
<dbReference type="Proteomes" id="UP000092651">
    <property type="component" value="Unassembled WGS sequence"/>
</dbReference>
<dbReference type="OrthoDB" id="1257973at2"/>